<dbReference type="EMBL" id="CAEZXM010000166">
    <property type="protein sequence ID" value="CAB4695418.1"/>
    <property type="molecule type" value="Genomic_DNA"/>
</dbReference>
<sequence length="284" mass="29279">MSHFVVLDPGNLSLIQDLGRSAFAAQGVARAGAADLGSHALAQRLCGNSPHAAGVEVLLGGLRLRAERSCTIAVTGAPADVRINGEPHGQNHALDVVAGDELSLSRATSGMRVYVAFRGGIETPTVFGSRSRDTLGGIGPEPLTVGDTLTIDNLAAEPAWFDVVAVRPPTDEIVITLAPGPHDDALDADGWNTLLHTVWQLDARSDRIGFRLAGSALPAPSSDLASFPVLAGCVQLPGNGLPVVLGPDCGVTGGYPVLGIVDQAALSALAQARPGAHIRMRRSH</sequence>
<feature type="domain" description="Carboxyltransferase" evidence="4">
    <location>
        <begin position="25"/>
        <end position="284"/>
    </location>
</feature>
<keyword evidence="2" id="KW-0378">Hydrolase</keyword>
<dbReference type="PANTHER" id="PTHR43309:SF3">
    <property type="entry name" value="5-OXOPROLINASE SUBUNIT C"/>
    <property type="match status" value="1"/>
</dbReference>
<dbReference type="PANTHER" id="PTHR43309">
    <property type="entry name" value="5-OXOPROLINASE SUBUNIT C"/>
    <property type="match status" value="1"/>
</dbReference>
<evidence type="ECO:0000256" key="2">
    <source>
        <dbReference type="ARBA" id="ARBA00022801"/>
    </source>
</evidence>
<reference evidence="5" key="1">
    <citation type="submission" date="2020-05" db="EMBL/GenBank/DDBJ databases">
        <authorList>
            <person name="Chiriac C."/>
            <person name="Salcher M."/>
            <person name="Ghai R."/>
            <person name="Kavagutti S V."/>
        </authorList>
    </citation>
    <scope>NUCLEOTIDE SEQUENCE</scope>
</reference>
<dbReference type="InterPro" id="IPR003778">
    <property type="entry name" value="CT_A_B"/>
</dbReference>
<dbReference type="InterPro" id="IPR052708">
    <property type="entry name" value="PxpC"/>
</dbReference>
<keyword evidence="3" id="KW-0067">ATP-binding</keyword>
<dbReference type="SUPFAM" id="SSF50891">
    <property type="entry name" value="Cyclophilin-like"/>
    <property type="match status" value="1"/>
</dbReference>
<dbReference type="Pfam" id="PF02626">
    <property type="entry name" value="CT_A_B"/>
    <property type="match status" value="1"/>
</dbReference>
<evidence type="ECO:0000256" key="3">
    <source>
        <dbReference type="ARBA" id="ARBA00022840"/>
    </source>
</evidence>
<proteinExistence type="predicted"/>
<dbReference type="Gene3D" id="2.40.100.10">
    <property type="entry name" value="Cyclophilin-like"/>
    <property type="match status" value="1"/>
</dbReference>
<gene>
    <name evidence="5" type="ORF">UFOPK2366_00976</name>
</gene>
<organism evidence="5">
    <name type="scientific">freshwater metagenome</name>
    <dbReference type="NCBI Taxonomy" id="449393"/>
    <lineage>
        <taxon>unclassified sequences</taxon>
        <taxon>metagenomes</taxon>
        <taxon>ecological metagenomes</taxon>
    </lineage>
</organism>
<evidence type="ECO:0000313" key="5">
    <source>
        <dbReference type="EMBL" id="CAB4695418.1"/>
    </source>
</evidence>
<dbReference type="SMART" id="SM00797">
    <property type="entry name" value="AHS2"/>
    <property type="match status" value="1"/>
</dbReference>
<dbReference type="GO" id="GO:0016787">
    <property type="term" value="F:hydrolase activity"/>
    <property type="evidence" value="ECO:0007669"/>
    <property type="project" value="UniProtKB-KW"/>
</dbReference>
<name>A0A6J6PFW9_9ZZZZ</name>
<dbReference type="GO" id="GO:0005524">
    <property type="term" value="F:ATP binding"/>
    <property type="evidence" value="ECO:0007669"/>
    <property type="project" value="UniProtKB-KW"/>
</dbReference>
<dbReference type="AlphaFoldDB" id="A0A6J6PFW9"/>
<evidence type="ECO:0000259" key="4">
    <source>
        <dbReference type="SMART" id="SM00797"/>
    </source>
</evidence>
<accession>A0A6J6PFW9</accession>
<evidence type="ECO:0000256" key="1">
    <source>
        <dbReference type="ARBA" id="ARBA00022741"/>
    </source>
</evidence>
<keyword evidence="1" id="KW-0547">Nucleotide-binding</keyword>
<dbReference type="InterPro" id="IPR029000">
    <property type="entry name" value="Cyclophilin-like_dom_sf"/>
</dbReference>
<protein>
    <submittedName>
        <fullName evidence="5">Unannotated protein</fullName>
    </submittedName>
</protein>